<gene>
    <name evidence="2" type="ORF">ENG67_05165</name>
</gene>
<dbReference type="InterPro" id="IPR014995">
    <property type="entry name" value="DUF1844"/>
</dbReference>
<dbReference type="Pfam" id="PF08899">
    <property type="entry name" value="DUF1844"/>
    <property type="match status" value="1"/>
</dbReference>
<dbReference type="AlphaFoldDB" id="A0A7C1B487"/>
<proteinExistence type="predicted"/>
<accession>A0A7C1B487</accession>
<evidence type="ECO:0000313" key="2">
    <source>
        <dbReference type="EMBL" id="HDM90579.1"/>
    </source>
</evidence>
<organism evidence="2">
    <name type="scientific">candidate division WOR-3 bacterium</name>
    <dbReference type="NCBI Taxonomy" id="2052148"/>
    <lineage>
        <taxon>Bacteria</taxon>
        <taxon>Bacteria division WOR-3</taxon>
    </lineage>
</organism>
<name>A0A7C1B487_UNCW3</name>
<protein>
    <submittedName>
        <fullName evidence="2">DUF1844 domain-containing protein</fullName>
    </submittedName>
</protein>
<dbReference type="Proteomes" id="UP000885931">
    <property type="component" value="Unassembled WGS sequence"/>
</dbReference>
<reference evidence="2" key="1">
    <citation type="journal article" date="2020" name="mSystems">
        <title>Genome- and Community-Level Interaction Insights into Carbon Utilization and Element Cycling Functions of Hydrothermarchaeota in Hydrothermal Sediment.</title>
        <authorList>
            <person name="Zhou Z."/>
            <person name="Liu Y."/>
            <person name="Xu W."/>
            <person name="Pan J."/>
            <person name="Luo Z.H."/>
            <person name="Li M."/>
        </authorList>
    </citation>
    <scope>NUCLEOTIDE SEQUENCE [LARGE SCALE GENOMIC DNA]</scope>
    <source>
        <strain evidence="2">HyVt-237</strain>
    </source>
</reference>
<feature type="region of interest" description="Disordered" evidence="1">
    <location>
        <begin position="1"/>
        <end position="24"/>
    </location>
</feature>
<dbReference type="EMBL" id="DRBW01000193">
    <property type="protein sequence ID" value="HDM90579.1"/>
    <property type="molecule type" value="Genomic_DNA"/>
</dbReference>
<evidence type="ECO:0000256" key="1">
    <source>
        <dbReference type="SAM" id="MobiDB-lite"/>
    </source>
</evidence>
<comment type="caution">
    <text evidence="2">The sequence shown here is derived from an EMBL/GenBank/DDBJ whole genome shotgun (WGS) entry which is preliminary data.</text>
</comment>
<sequence>MKDEKKPSETPETEKGEKPQGEKVREPVKVRELLLLTLANLEGKAWAYLGAITHVETGEMKKDLKEAKLAIDAYAALYELIKNEIGDEEKKHLELVLSNLRLNFVKEKE</sequence>